<accession>A0A443Z523</accession>
<dbReference type="SUPFAM" id="SSF56935">
    <property type="entry name" value="Porins"/>
    <property type="match status" value="1"/>
</dbReference>
<name>A0A443Z523_9GAMM</name>
<keyword evidence="2" id="KW-0732">Signal</keyword>
<feature type="signal peptide" evidence="2">
    <location>
        <begin position="1"/>
        <end position="21"/>
    </location>
</feature>
<gene>
    <name evidence="3" type="ORF">EGC76_05560</name>
</gene>
<dbReference type="RefSeq" id="WP_128352013.1">
    <property type="nucleotide sequence ID" value="NZ_RSFE01000003.1"/>
</dbReference>
<proteinExistence type="predicted"/>
<reference evidence="3 4" key="1">
    <citation type="submission" date="2018-12" db="EMBL/GenBank/DDBJ databases">
        <authorList>
            <person name="Li A."/>
            <person name="Zhang M."/>
            <person name="Zhu H."/>
        </authorList>
    </citation>
    <scope>NUCLEOTIDE SEQUENCE [LARGE SCALE GENOMIC DNA]</scope>
    <source>
        <strain evidence="3 4">R04H25</strain>
    </source>
</reference>
<feature type="region of interest" description="Disordered" evidence="1">
    <location>
        <begin position="53"/>
        <end position="76"/>
    </location>
</feature>
<evidence type="ECO:0000313" key="3">
    <source>
        <dbReference type="EMBL" id="RWU11724.1"/>
    </source>
</evidence>
<evidence type="ECO:0000256" key="1">
    <source>
        <dbReference type="SAM" id="MobiDB-lite"/>
    </source>
</evidence>
<evidence type="ECO:0000256" key="2">
    <source>
        <dbReference type="SAM" id="SignalP"/>
    </source>
</evidence>
<protein>
    <submittedName>
        <fullName evidence="3">Carbohydrate porin</fullName>
    </submittedName>
</protein>
<sequence>MKRTIIAVSVAAALTLPTALAQTNERSSAEELQQLLNQIEQLKQRVLDLEQRVAQEDSSSEPVDEDQQEEFAPRREVKSSALAARVERLEEDLENAENDPIRIGGAVRTQYVWEDYNDPIKDRGGDFDFDLIRLDYSGEIGDVVLSAQYRWFQYMDVVQHAWVGYNFTENWQGQLGVTKVPFGNTPYNSNSYFFSSNFYVGLEDDHDMGAKMRYRDADWDFDIAFFKSDELGGADGLATNKSDRYAYDAVGLRVAGEGTYDNPAALAAETNSWAVRGVRKWTMDELSSAEFGASLQWGDMNDGIDNVGERSAWAVHGLYNYDRWTFMGQVSQYDYDMDVSDIGIVVGAYNYFDTIPSKATLYTANIAYSMPVKWGPVTNLTFYNDFSLMTDKRLYTEDTLMNVLGFAVAAGGLYTYFDLVTARNQPFVGGSMSGDAKDTNTRFNINIGYYF</sequence>
<dbReference type="OrthoDB" id="625456at2"/>
<comment type="caution">
    <text evidence="3">The sequence shown here is derived from an EMBL/GenBank/DDBJ whole genome shotgun (WGS) entry which is preliminary data.</text>
</comment>
<keyword evidence="4" id="KW-1185">Reference proteome</keyword>
<dbReference type="Proteomes" id="UP000288789">
    <property type="component" value="Unassembled WGS sequence"/>
</dbReference>
<dbReference type="AlphaFoldDB" id="A0A443Z523"/>
<feature type="chain" id="PRO_5019318284" evidence="2">
    <location>
        <begin position="22"/>
        <end position="451"/>
    </location>
</feature>
<feature type="compositionally biased region" description="Acidic residues" evidence="1">
    <location>
        <begin position="58"/>
        <end position="69"/>
    </location>
</feature>
<dbReference type="EMBL" id="RSFE01000003">
    <property type="protein sequence ID" value="RWU11724.1"/>
    <property type="molecule type" value="Genomic_DNA"/>
</dbReference>
<organism evidence="3 4">
    <name type="scientific">Pseudidiomarina gelatinasegens</name>
    <dbReference type="NCBI Taxonomy" id="2487740"/>
    <lineage>
        <taxon>Bacteria</taxon>
        <taxon>Pseudomonadati</taxon>
        <taxon>Pseudomonadota</taxon>
        <taxon>Gammaproteobacteria</taxon>
        <taxon>Alteromonadales</taxon>
        <taxon>Idiomarinaceae</taxon>
        <taxon>Pseudidiomarina</taxon>
    </lineage>
</organism>
<evidence type="ECO:0000313" key="4">
    <source>
        <dbReference type="Proteomes" id="UP000288789"/>
    </source>
</evidence>